<organism evidence="1 2">
    <name type="scientific">Rotaria socialis</name>
    <dbReference type="NCBI Taxonomy" id="392032"/>
    <lineage>
        <taxon>Eukaryota</taxon>
        <taxon>Metazoa</taxon>
        <taxon>Spiralia</taxon>
        <taxon>Gnathifera</taxon>
        <taxon>Rotifera</taxon>
        <taxon>Eurotatoria</taxon>
        <taxon>Bdelloidea</taxon>
        <taxon>Philodinida</taxon>
        <taxon>Philodinidae</taxon>
        <taxon>Rotaria</taxon>
    </lineage>
</organism>
<dbReference type="AlphaFoldDB" id="A0A820VNB7"/>
<evidence type="ECO:0000313" key="2">
    <source>
        <dbReference type="Proteomes" id="UP000663873"/>
    </source>
</evidence>
<gene>
    <name evidence="1" type="ORF">UJA718_LOCUS26522</name>
</gene>
<evidence type="ECO:0000313" key="1">
    <source>
        <dbReference type="EMBL" id="CAF4503938.1"/>
    </source>
</evidence>
<name>A0A820VNB7_9BILA</name>
<accession>A0A820VNB7</accession>
<feature type="non-terminal residue" evidence="1">
    <location>
        <position position="49"/>
    </location>
</feature>
<dbReference type="Proteomes" id="UP000663873">
    <property type="component" value="Unassembled WGS sequence"/>
</dbReference>
<dbReference type="EMBL" id="CAJOBP010006935">
    <property type="protein sequence ID" value="CAF4503938.1"/>
    <property type="molecule type" value="Genomic_DNA"/>
</dbReference>
<proteinExistence type="predicted"/>
<sequence length="49" mass="5938">MQSTEENKFLINQCPSFAEYRPTPWIFNRHLMTILGVLFRPLPRIVFER</sequence>
<reference evidence="1" key="1">
    <citation type="submission" date="2021-02" db="EMBL/GenBank/DDBJ databases">
        <authorList>
            <person name="Nowell W R."/>
        </authorList>
    </citation>
    <scope>NUCLEOTIDE SEQUENCE</scope>
</reference>
<comment type="caution">
    <text evidence="1">The sequence shown here is derived from an EMBL/GenBank/DDBJ whole genome shotgun (WGS) entry which is preliminary data.</text>
</comment>
<keyword evidence="2" id="KW-1185">Reference proteome</keyword>
<protein>
    <submittedName>
        <fullName evidence="1">Uncharacterized protein</fullName>
    </submittedName>
</protein>